<dbReference type="InterPro" id="IPR012223">
    <property type="entry name" value="TEII"/>
</dbReference>
<feature type="compositionally biased region" description="Basic and acidic residues" evidence="2">
    <location>
        <begin position="266"/>
        <end position="292"/>
    </location>
</feature>
<evidence type="ECO:0000313" key="5">
    <source>
        <dbReference type="Proteomes" id="UP001595824"/>
    </source>
</evidence>
<evidence type="ECO:0000256" key="1">
    <source>
        <dbReference type="ARBA" id="ARBA00007169"/>
    </source>
</evidence>
<organism evidence="4 5">
    <name type="scientific">Streptomyces andamanensis</name>
    <dbReference type="NCBI Taxonomy" id="1565035"/>
    <lineage>
        <taxon>Bacteria</taxon>
        <taxon>Bacillati</taxon>
        <taxon>Actinomycetota</taxon>
        <taxon>Actinomycetes</taxon>
        <taxon>Kitasatosporales</taxon>
        <taxon>Streptomycetaceae</taxon>
        <taxon>Streptomyces</taxon>
    </lineage>
</organism>
<dbReference type="PANTHER" id="PTHR11487">
    <property type="entry name" value="THIOESTERASE"/>
    <property type="match status" value="1"/>
</dbReference>
<evidence type="ECO:0000259" key="3">
    <source>
        <dbReference type="Pfam" id="PF00975"/>
    </source>
</evidence>
<comment type="similarity">
    <text evidence="1">Belongs to the thioesterase family.</text>
</comment>
<comment type="caution">
    <text evidence="4">The sequence shown here is derived from an EMBL/GenBank/DDBJ whole genome shotgun (WGS) entry which is preliminary data.</text>
</comment>
<reference evidence="5" key="1">
    <citation type="journal article" date="2019" name="Int. J. Syst. Evol. Microbiol.">
        <title>The Global Catalogue of Microorganisms (GCM) 10K type strain sequencing project: providing services to taxonomists for standard genome sequencing and annotation.</title>
        <authorList>
            <consortium name="The Broad Institute Genomics Platform"/>
            <consortium name="The Broad Institute Genome Sequencing Center for Infectious Disease"/>
            <person name="Wu L."/>
            <person name="Ma J."/>
        </authorList>
    </citation>
    <scope>NUCLEOTIDE SEQUENCE [LARGE SCALE GENOMIC DNA]</scope>
    <source>
        <strain evidence="5">PCU 347</strain>
    </source>
</reference>
<accession>A0ABV8THF0</accession>
<dbReference type="EMBL" id="JBHSDP010000021">
    <property type="protein sequence ID" value="MFC4330134.1"/>
    <property type="molecule type" value="Genomic_DNA"/>
</dbReference>
<feature type="domain" description="Thioesterase" evidence="3">
    <location>
        <begin position="29"/>
        <end position="249"/>
    </location>
</feature>
<evidence type="ECO:0000256" key="2">
    <source>
        <dbReference type="SAM" id="MobiDB-lite"/>
    </source>
</evidence>
<sequence length="307" mass="32875">MTGTADAPYFPPCRPLAAPAPARDADAVRLFCLPHAGAGASVYRDWPGLLAPRVEAVPVQLPGRESRHRERALHTAAELVADLRDPLAGRAGPDYALFGHSMGALLCYELAHALSALGRPPRHLFVSGLGAPHLPLTGPRLCDLPDEELLTVIAELEGTSAEVLAQPELVRLLLPLFRADLEVWETYAHDRGPLRVPVTAMGGRSDPGVGLDLLGAWGELTTADFRVEVFDGGHFYHHAAPERVTAVIKEQLAGSRPGHSAPETEAPGRKAPEREVTRREVTEREVTGREVAGRTATGKPDSGTRTG</sequence>
<gene>
    <name evidence="4" type="ORF">ACFPC0_20570</name>
</gene>
<evidence type="ECO:0000313" key="4">
    <source>
        <dbReference type="EMBL" id="MFC4330134.1"/>
    </source>
</evidence>
<protein>
    <submittedName>
        <fullName evidence="4">Thioesterase II family protein</fullName>
    </submittedName>
</protein>
<dbReference type="Proteomes" id="UP001595824">
    <property type="component" value="Unassembled WGS sequence"/>
</dbReference>
<keyword evidence="5" id="KW-1185">Reference proteome</keyword>
<dbReference type="Pfam" id="PF00975">
    <property type="entry name" value="Thioesterase"/>
    <property type="match status" value="1"/>
</dbReference>
<proteinExistence type="inferred from homology"/>
<dbReference type="Gene3D" id="3.40.50.1820">
    <property type="entry name" value="alpha/beta hydrolase"/>
    <property type="match status" value="1"/>
</dbReference>
<dbReference type="RefSeq" id="WP_381740925.1">
    <property type="nucleotide sequence ID" value="NZ_JBHSDP010000021.1"/>
</dbReference>
<dbReference type="InterPro" id="IPR001031">
    <property type="entry name" value="Thioesterase"/>
</dbReference>
<dbReference type="PANTHER" id="PTHR11487:SF0">
    <property type="entry name" value="S-ACYL FATTY ACID SYNTHASE THIOESTERASE, MEDIUM CHAIN"/>
    <property type="match status" value="1"/>
</dbReference>
<name>A0ABV8THF0_9ACTN</name>
<dbReference type="SUPFAM" id="SSF53474">
    <property type="entry name" value="alpha/beta-Hydrolases"/>
    <property type="match status" value="1"/>
</dbReference>
<dbReference type="InterPro" id="IPR029058">
    <property type="entry name" value="AB_hydrolase_fold"/>
</dbReference>
<feature type="region of interest" description="Disordered" evidence="2">
    <location>
        <begin position="252"/>
        <end position="307"/>
    </location>
</feature>